<evidence type="ECO:0000256" key="1">
    <source>
        <dbReference type="ARBA" id="ARBA00022603"/>
    </source>
</evidence>
<dbReference type="PROSITE" id="PS00092">
    <property type="entry name" value="N6_MTASE"/>
    <property type="match status" value="1"/>
</dbReference>
<evidence type="ECO:0000313" key="3">
    <source>
        <dbReference type="EMBL" id="EFC06004.1"/>
    </source>
</evidence>
<dbReference type="Pfam" id="PF03602">
    <property type="entry name" value="Cons_hypoth95"/>
    <property type="match status" value="1"/>
</dbReference>
<dbReference type="eggNOG" id="COG0742">
    <property type="taxonomic scope" value="Bacteria"/>
</dbReference>
<accession>D2MNI2</accession>
<keyword evidence="2 3" id="KW-0808">Transferase</keyword>
<comment type="caution">
    <text evidence="3">The sequence shown here is derived from an EMBL/GenBank/DDBJ whole genome shotgun (WGS) entry which is preliminary data.</text>
</comment>
<keyword evidence="1 3" id="KW-0489">Methyltransferase</keyword>
<gene>
    <name evidence="3" type="ORF">HMPREF9013_0207</name>
</gene>
<dbReference type="RefSeq" id="WP_006626953.1">
    <property type="nucleotide sequence ID" value="NZ_ADFR01000003.1"/>
</dbReference>
<dbReference type="GO" id="GO:0008168">
    <property type="term" value="F:methyltransferase activity"/>
    <property type="evidence" value="ECO:0007669"/>
    <property type="project" value="UniProtKB-KW"/>
</dbReference>
<dbReference type="STRING" id="679192.HMPREF9013_0207"/>
<dbReference type="Gene3D" id="3.40.50.150">
    <property type="entry name" value="Vaccinia Virus protein VP39"/>
    <property type="match status" value="1"/>
</dbReference>
<dbReference type="GO" id="GO:0003676">
    <property type="term" value="F:nucleic acid binding"/>
    <property type="evidence" value="ECO:0007669"/>
    <property type="project" value="InterPro"/>
</dbReference>
<dbReference type="CDD" id="cd02440">
    <property type="entry name" value="AdoMet_MTases"/>
    <property type="match status" value="1"/>
</dbReference>
<dbReference type="AlphaFoldDB" id="D2MNI2"/>
<evidence type="ECO:0000313" key="4">
    <source>
        <dbReference type="Proteomes" id="UP000005017"/>
    </source>
</evidence>
<dbReference type="EMBL" id="ADFR01000003">
    <property type="protein sequence ID" value="EFC06004.1"/>
    <property type="molecule type" value="Genomic_DNA"/>
</dbReference>
<dbReference type="PANTHER" id="PTHR43542:SF1">
    <property type="entry name" value="METHYLTRANSFERASE"/>
    <property type="match status" value="1"/>
</dbReference>
<dbReference type="InterPro" id="IPR004398">
    <property type="entry name" value="RNA_MeTrfase_RsmD"/>
</dbReference>
<dbReference type="Proteomes" id="UP000005017">
    <property type="component" value="Unassembled WGS sequence"/>
</dbReference>
<dbReference type="InterPro" id="IPR002052">
    <property type="entry name" value="DNA_methylase_N6_adenine_CS"/>
</dbReference>
<protein>
    <submittedName>
        <fullName evidence="3">RNA methyltransferase, RsmD family</fullName>
        <ecNumber evidence="3">2.1.1.-</ecNumber>
    </submittedName>
</protein>
<sequence length="183" mass="21048">MRIIAGKFRSRVIEAPRGTDTRPTLDQVRESVFSILMNDIVDASFLDLYAGSGANGLEALSRGAKRAVFVDKDRQAQRVIQKNIESLDVMDQATLLRVSAKQALDILVGQSFDLVYLDPPYKKQENVWIIKQLVEKELLNSNSIIMIEADRADRYPEKIEDQKLWKKKEYGRSQLLFYRKEII</sequence>
<proteinExistence type="predicted"/>
<organism evidence="3 4">
    <name type="scientific">Bulleidia extructa W1219</name>
    <dbReference type="NCBI Taxonomy" id="679192"/>
    <lineage>
        <taxon>Bacteria</taxon>
        <taxon>Bacillati</taxon>
        <taxon>Bacillota</taxon>
        <taxon>Erysipelotrichia</taxon>
        <taxon>Erysipelotrichales</taxon>
        <taxon>Erysipelotrichaceae</taxon>
        <taxon>Bulleidia</taxon>
    </lineage>
</organism>
<reference evidence="4" key="1">
    <citation type="submission" date="2009-12" db="EMBL/GenBank/DDBJ databases">
        <title>Sequence of Clostridiales genomosp. BVAB3 str. UPII9-5.</title>
        <authorList>
            <person name="Madupu R."/>
            <person name="Durkin A.S."/>
            <person name="Torralba M."/>
            <person name="Methe B."/>
            <person name="Sutton G.G."/>
            <person name="Strausberg R.L."/>
            <person name="Nelson K.E."/>
        </authorList>
    </citation>
    <scope>NUCLEOTIDE SEQUENCE [LARGE SCALE GENOMIC DNA]</scope>
    <source>
        <strain evidence="4">W1219</strain>
    </source>
</reference>
<dbReference type="PANTHER" id="PTHR43542">
    <property type="entry name" value="METHYLTRANSFERASE"/>
    <property type="match status" value="1"/>
</dbReference>
<keyword evidence="4" id="KW-1185">Reference proteome</keyword>
<dbReference type="GO" id="GO:0031167">
    <property type="term" value="P:rRNA methylation"/>
    <property type="evidence" value="ECO:0007669"/>
    <property type="project" value="InterPro"/>
</dbReference>
<dbReference type="OrthoDB" id="9803017at2"/>
<name>D2MNI2_9FIRM</name>
<dbReference type="SUPFAM" id="SSF53335">
    <property type="entry name" value="S-adenosyl-L-methionine-dependent methyltransferases"/>
    <property type="match status" value="1"/>
</dbReference>
<dbReference type="PIRSF" id="PIRSF004553">
    <property type="entry name" value="CHP00095"/>
    <property type="match status" value="1"/>
</dbReference>
<dbReference type="EC" id="2.1.1.-" evidence="3"/>
<dbReference type="InterPro" id="IPR029063">
    <property type="entry name" value="SAM-dependent_MTases_sf"/>
</dbReference>
<dbReference type="NCBIfam" id="TIGR00095">
    <property type="entry name" value="16S rRNA (guanine(966)-N(2))-methyltransferase RsmD"/>
    <property type="match status" value="1"/>
</dbReference>
<evidence type="ECO:0000256" key="2">
    <source>
        <dbReference type="ARBA" id="ARBA00022679"/>
    </source>
</evidence>